<dbReference type="AlphaFoldDB" id="A0AAE2CFE5"/>
<comment type="caution">
    <text evidence="1">The sequence shown here is derived from an EMBL/GenBank/DDBJ whole genome shotgun (WGS) entry which is preliminary data.</text>
</comment>
<dbReference type="EMBL" id="JACGWO010000009">
    <property type="protein sequence ID" value="KAK4420107.1"/>
    <property type="molecule type" value="Genomic_DNA"/>
</dbReference>
<evidence type="ECO:0000313" key="1">
    <source>
        <dbReference type="EMBL" id="KAK4420107.1"/>
    </source>
</evidence>
<accession>A0AAE2CFE5</accession>
<protein>
    <submittedName>
        <fullName evidence="1">Uncharacterized protein</fullName>
    </submittedName>
</protein>
<dbReference type="Proteomes" id="UP001293254">
    <property type="component" value="Unassembled WGS sequence"/>
</dbReference>
<name>A0AAE2CFE5_9LAMI</name>
<proteinExistence type="predicted"/>
<evidence type="ECO:0000313" key="2">
    <source>
        <dbReference type="Proteomes" id="UP001293254"/>
    </source>
</evidence>
<keyword evidence="2" id="KW-1185">Reference proteome</keyword>
<sequence>MDTTGRKVLINALRTIVTTGFRVVEGQYTNDAPPIVDLVDGEVDNDTQDCYVPTSEWCPKTGYARNDNGTVGDMQANVDVNVTSTASHKKLRSSCKKRKAKIIMMMA</sequence>
<reference evidence="1" key="1">
    <citation type="submission" date="2020-06" db="EMBL/GenBank/DDBJ databases">
        <authorList>
            <person name="Li T."/>
            <person name="Hu X."/>
            <person name="Zhang T."/>
            <person name="Song X."/>
            <person name="Zhang H."/>
            <person name="Dai N."/>
            <person name="Sheng W."/>
            <person name="Hou X."/>
            <person name="Wei L."/>
        </authorList>
    </citation>
    <scope>NUCLEOTIDE SEQUENCE</scope>
    <source>
        <strain evidence="1">3651</strain>
        <tissue evidence="1">Leaf</tissue>
    </source>
</reference>
<reference evidence="1" key="2">
    <citation type="journal article" date="2024" name="Plant">
        <title>Genomic evolution and insights into agronomic trait innovations of Sesamum species.</title>
        <authorList>
            <person name="Miao H."/>
            <person name="Wang L."/>
            <person name="Qu L."/>
            <person name="Liu H."/>
            <person name="Sun Y."/>
            <person name="Le M."/>
            <person name="Wang Q."/>
            <person name="Wei S."/>
            <person name="Zheng Y."/>
            <person name="Lin W."/>
            <person name="Duan Y."/>
            <person name="Cao H."/>
            <person name="Xiong S."/>
            <person name="Wang X."/>
            <person name="Wei L."/>
            <person name="Li C."/>
            <person name="Ma Q."/>
            <person name="Ju M."/>
            <person name="Zhao R."/>
            <person name="Li G."/>
            <person name="Mu C."/>
            <person name="Tian Q."/>
            <person name="Mei H."/>
            <person name="Zhang T."/>
            <person name="Gao T."/>
            <person name="Zhang H."/>
        </authorList>
    </citation>
    <scope>NUCLEOTIDE SEQUENCE</scope>
    <source>
        <strain evidence="1">3651</strain>
    </source>
</reference>
<gene>
    <name evidence="1" type="ORF">Salat_2423600</name>
</gene>
<organism evidence="1 2">
    <name type="scientific">Sesamum alatum</name>
    <dbReference type="NCBI Taxonomy" id="300844"/>
    <lineage>
        <taxon>Eukaryota</taxon>
        <taxon>Viridiplantae</taxon>
        <taxon>Streptophyta</taxon>
        <taxon>Embryophyta</taxon>
        <taxon>Tracheophyta</taxon>
        <taxon>Spermatophyta</taxon>
        <taxon>Magnoliopsida</taxon>
        <taxon>eudicotyledons</taxon>
        <taxon>Gunneridae</taxon>
        <taxon>Pentapetalae</taxon>
        <taxon>asterids</taxon>
        <taxon>lamiids</taxon>
        <taxon>Lamiales</taxon>
        <taxon>Pedaliaceae</taxon>
        <taxon>Sesamum</taxon>
    </lineage>
</organism>